<dbReference type="Pfam" id="PF02668">
    <property type="entry name" value="TauD"/>
    <property type="match status" value="1"/>
</dbReference>
<keyword evidence="5" id="KW-0560">Oxidoreductase</keyword>
<organism evidence="8 9">
    <name type="scientific">Winogradskya humida</name>
    <dbReference type="NCBI Taxonomy" id="113566"/>
    <lineage>
        <taxon>Bacteria</taxon>
        <taxon>Bacillati</taxon>
        <taxon>Actinomycetota</taxon>
        <taxon>Actinomycetes</taxon>
        <taxon>Micromonosporales</taxon>
        <taxon>Micromonosporaceae</taxon>
        <taxon>Winogradskya</taxon>
    </lineage>
</organism>
<dbReference type="RefSeq" id="WP_203841323.1">
    <property type="nucleotide sequence ID" value="NZ_BAAATV010000017.1"/>
</dbReference>
<dbReference type="InterPro" id="IPR042098">
    <property type="entry name" value="TauD-like_sf"/>
</dbReference>
<dbReference type="InterPro" id="IPR003819">
    <property type="entry name" value="TauD/TfdA-like"/>
</dbReference>
<dbReference type="InterPro" id="IPR051323">
    <property type="entry name" value="AtsK-like"/>
</dbReference>
<comment type="similarity">
    <text evidence="2">Belongs to the TfdA dioxygenase family.</text>
</comment>
<comment type="cofactor">
    <cofactor evidence="1">
        <name>Fe(2+)</name>
        <dbReference type="ChEBI" id="CHEBI:29033"/>
    </cofactor>
</comment>
<sequence length="120" mass="13435">MSYHPGAGGSSHRRQLSCCRTQEKKALPTLGLTPPESRQLLDLFFEQITRAEYTVRLRWRPGIIAFWDNRATAHLTALDNDHLRQPRVLHRVTIVGDAPVGADGFVSQPVQGESFDSPKS</sequence>
<gene>
    <name evidence="8" type="ORF">Ahu01nite_073970</name>
</gene>
<keyword evidence="6" id="KW-0408">Iron</keyword>
<dbReference type="EMBL" id="BOMN01000107">
    <property type="protein sequence ID" value="GIE24295.1"/>
    <property type="molecule type" value="Genomic_DNA"/>
</dbReference>
<evidence type="ECO:0000256" key="6">
    <source>
        <dbReference type="ARBA" id="ARBA00023004"/>
    </source>
</evidence>
<dbReference type="Proteomes" id="UP000603200">
    <property type="component" value="Unassembled WGS sequence"/>
</dbReference>
<dbReference type="Gene3D" id="3.60.130.10">
    <property type="entry name" value="Clavaminate synthase-like"/>
    <property type="match status" value="1"/>
</dbReference>
<evidence type="ECO:0000313" key="8">
    <source>
        <dbReference type="EMBL" id="GIE24295.1"/>
    </source>
</evidence>
<keyword evidence="9" id="KW-1185">Reference proteome</keyword>
<dbReference type="PANTHER" id="PTHR30468">
    <property type="entry name" value="ALPHA-KETOGLUTARATE-DEPENDENT SULFONATE DIOXYGENASE"/>
    <property type="match status" value="1"/>
</dbReference>
<dbReference type="PANTHER" id="PTHR30468:SF5">
    <property type="entry name" value="ALPHA-KETOGLUTARATE-DEPENDENT SULFATE ESTER DIOXYGENASE"/>
    <property type="match status" value="1"/>
</dbReference>
<accession>A0ABQ4A0A4</accession>
<feature type="domain" description="TauD/TfdA-like" evidence="7">
    <location>
        <begin position="25"/>
        <end position="93"/>
    </location>
</feature>
<evidence type="ECO:0000313" key="9">
    <source>
        <dbReference type="Proteomes" id="UP000603200"/>
    </source>
</evidence>
<name>A0ABQ4A0A4_9ACTN</name>
<evidence type="ECO:0000256" key="1">
    <source>
        <dbReference type="ARBA" id="ARBA00001954"/>
    </source>
</evidence>
<keyword evidence="4" id="KW-0223">Dioxygenase</keyword>
<proteinExistence type="inferred from homology"/>
<protein>
    <recommendedName>
        <fullName evidence="7">TauD/TfdA-like domain-containing protein</fullName>
    </recommendedName>
</protein>
<evidence type="ECO:0000256" key="5">
    <source>
        <dbReference type="ARBA" id="ARBA00023002"/>
    </source>
</evidence>
<keyword evidence="3" id="KW-0479">Metal-binding</keyword>
<evidence type="ECO:0000256" key="4">
    <source>
        <dbReference type="ARBA" id="ARBA00022964"/>
    </source>
</evidence>
<reference evidence="8 9" key="1">
    <citation type="submission" date="2021-01" db="EMBL/GenBank/DDBJ databases">
        <title>Whole genome shotgun sequence of Actinoplanes humidus NBRC 14915.</title>
        <authorList>
            <person name="Komaki H."/>
            <person name="Tamura T."/>
        </authorList>
    </citation>
    <scope>NUCLEOTIDE SEQUENCE [LARGE SCALE GENOMIC DNA]</scope>
    <source>
        <strain evidence="8 9">NBRC 14915</strain>
    </source>
</reference>
<comment type="caution">
    <text evidence="8">The sequence shown here is derived from an EMBL/GenBank/DDBJ whole genome shotgun (WGS) entry which is preliminary data.</text>
</comment>
<evidence type="ECO:0000259" key="7">
    <source>
        <dbReference type="Pfam" id="PF02668"/>
    </source>
</evidence>
<evidence type="ECO:0000256" key="2">
    <source>
        <dbReference type="ARBA" id="ARBA00005896"/>
    </source>
</evidence>
<dbReference type="SUPFAM" id="SSF51197">
    <property type="entry name" value="Clavaminate synthase-like"/>
    <property type="match status" value="1"/>
</dbReference>
<evidence type="ECO:0000256" key="3">
    <source>
        <dbReference type="ARBA" id="ARBA00022723"/>
    </source>
</evidence>